<evidence type="ECO:0000256" key="18">
    <source>
        <dbReference type="SAM" id="Phobius"/>
    </source>
</evidence>
<dbReference type="InterPro" id="IPR032675">
    <property type="entry name" value="LRR_dom_sf"/>
</dbReference>
<evidence type="ECO:0000256" key="5">
    <source>
        <dbReference type="ARBA" id="ARBA00022614"/>
    </source>
</evidence>
<evidence type="ECO:0000256" key="17">
    <source>
        <dbReference type="PROSITE-ProRule" id="PRU10141"/>
    </source>
</evidence>
<evidence type="ECO:0000256" key="2">
    <source>
        <dbReference type="ARBA" id="ARBA00009592"/>
    </source>
</evidence>
<dbReference type="GO" id="GO:0016020">
    <property type="term" value="C:membrane"/>
    <property type="evidence" value="ECO:0007669"/>
    <property type="project" value="UniProtKB-SubCell"/>
</dbReference>
<evidence type="ECO:0000256" key="14">
    <source>
        <dbReference type="ARBA" id="ARBA00023180"/>
    </source>
</evidence>
<dbReference type="PROSITE" id="PS00109">
    <property type="entry name" value="PROTEIN_KINASE_TYR"/>
    <property type="match status" value="1"/>
</dbReference>
<dbReference type="Gene3D" id="1.10.510.10">
    <property type="entry name" value="Transferase(Phosphotransferase) domain 1"/>
    <property type="match status" value="1"/>
</dbReference>
<dbReference type="STRING" id="3885.V7B227"/>
<keyword evidence="5" id="KW-0433">Leucine-rich repeat</keyword>
<evidence type="ECO:0000313" key="21">
    <source>
        <dbReference type="EMBL" id="ESW11610.1"/>
    </source>
</evidence>
<keyword evidence="7 18" id="KW-0812">Transmembrane</keyword>
<dbReference type="InterPro" id="IPR051420">
    <property type="entry name" value="Ser_Thr_Kinases_DiverseReg"/>
</dbReference>
<dbReference type="FunFam" id="1.10.510.10:FF:000445">
    <property type="entry name" value="MDIS1-interacting receptor like kinase 2"/>
    <property type="match status" value="1"/>
</dbReference>
<dbReference type="InterPro" id="IPR000719">
    <property type="entry name" value="Prot_kinase_dom"/>
</dbReference>
<evidence type="ECO:0000256" key="4">
    <source>
        <dbReference type="ARBA" id="ARBA00022527"/>
    </source>
</evidence>
<keyword evidence="8" id="KW-0677">Repeat</keyword>
<organism evidence="21 22">
    <name type="scientific">Phaseolus vulgaris</name>
    <name type="common">Kidney bean</name>
    <name type="synonym">French bean</name>
    <dbReference type="NCBI Taxonomy" id="3885"/>
    <lineage>
        <taxon>Eukaryota</taxon>
        <taxon>Viridiplantae</taxon>
        <taxon>Streptophyta</taxon>
        <taxon>Embryophyta</taxon>
        <taxon>Tracheophyta</taxon>
        <taxon>Spermatophyta</taxon>
        <taxon>Magnoliopsida</taxon>
        <taxon>eudicotyledons</taxon>
        <taxon>Gunneridae</taxon>
        <taxon>Pentapetalae</taxon>
        <taxon>rosids</taxon>
        <taxon>fabids</taxon>
        <taxon>Fabales</taxon>
        <taxon>Fabaceae</taxon>
        <taxon>Papilionoideae</taxon>
        <taxon>50 kb inversion clade</taxon>
        <taxon>NPAAA clade</taxon>
        <taxon>indigoferoid/millettioid clade</taxon>
        <taxon>Phaseoleae</taxon>
        <taxon>Phaseolus</taxon>
    </lineage>
</organism>
<dbReference type="FunFam" id="3.80.10.10:FF:000111">
    <property type="entry name" value="LRR receptor-like serine/threonine-protein kinase ERECTA"/>
    <property type="match status" value="1"/>
</dbReference>
<keyword evidence="12 18" id="KW-1133">Transmembrane helix</keyword>
<dbReference type="PROSITE" id="PS51450">
    <property type="entry name" value="LRR"/>
    <property type="match status" value="1"/>
</dbReference>
<accession>V7B227</accession>
<reference evidence="22" key="1">
    <citation type="journal article" date="2014" name="Nat. Genet.">
        <title>A reference genome for common bean and genome-wide analysis of dual domestications.</title>
        <authorList>
            <person name="Schmutz J."/>
            <person name="McClean P.E."/>
            <person name="Mamidi S."/>
            <person name="Wu G.A."/>
            <person name="Cannon S.B."/>
            <person name="Grimwood J."/>
            <person name="Jenkins J."/>
            <person name="Shu S."/>
            <person name="Song Q."/>
            <person name="Chavarro C."/>
            <person name="Torres-Torres M."/>
            <person name="Geffroy V."/>
            <person name="Moghaddam S.M."/>
            <person name="Gao D."/>
            <person name="Abernathy B."/>
            <person name="Barry K."/>
            <person name="Blair M."/>
            <person name="Brick M.A."/>
            <person name="Chovatia M."/>
            <person name="Gepts P."/>
            <person name="Goodstein D.M."/>
            <person name="Gonzales M."/>
            <person name="Hellsten U."/>
            <person name="Hyten D.L."/>
            <person name="Jia G."/>
            <person name="Kelly J.D."/>
            <person name="Kudrna D."/>
            <person name="Lee R."/>
            <person name="Richard M.M."/>
            <person name="Miklas P.N."/>
            <person name="Osorno J.M."/>
            <person name="Rodrigues J."/>
            <person name="Thareau V."/>
            <person name="Urrea C.A."/>
            <person name="Wang M."/>
            <person name="Yu Y."/>
            <person name="Zhang M."/>
            <person name="Wing R.A."/>
            <person name="Cregan P.B."/>
            <person name="Rokhsar D.S."/>
            <person name="Jackson S.A."/>
        </authorList>
    </citation>
    <scope>NUCLEOTIDE SEQUENCE [LARGE SCALE GENOMIC DNA]</scope>
    <source>
        <strain evidence="22">cv. G19833</strain>
    </source>
</reference>
<dbReference type="InterPro" id="IPR011009">
    <property type="entry name" value="Kinase-like_dom_sf"/>
</dbReference>
<evidence type="ECO:0000256" key="1">
    <source>
        <dbReference type="ARBA" id="ARBA00004167"/>
    </source>
</evidence>
<keyword evidence="10" id="KW-0418">Kinase</keyword>
<dbReference type="Pfam" id="PF23598">
    <property type="entry name" value="LRR_14"/>
    <property type="match status" value="1"/>
</dbReference>
<comment type="catalytic activity">
    <reaction evidence="16">
        <text>L-seryl-[protein] + ATP = O-phospho-L-seryl-[protein] + ADP + H(+)</text>
        <dbReference type="Rhea" id="RHEA:17989"/>
        <dbReference type="Rhea" id="RHEA-COMP:9863"/>
        <dbReference type="Rhea" id="RHEA-COMP:11604"/>
        <dbReference type="ChEBI" id="CHEBI:15378"/>
        <dbReference type="ChEBI" id="CHEBI:29999"/>
        <dbReference type="ChEBI" id="CHEBI:30616"/>
        <dbReference type="ChEBI" id="CHEBI:83421"/>
        <dbReference type="ChEBI" id="CHEBI:456216"/>
        <dbReference type="EC" id="2.7.11.1"/>
    </reaction>
</comment>
<keyword evidence="19" id="KW-0732">Signal</keyword>
<dbReference type="GO" id="GO:0004674">
    <property type="term" value="F:protein serine/threonine kinase activity"/>
    <property type="evidence" value="ECO:0007669"/>
    <property type="project" value="UniProtKB-KW"/>
</dbReference>
<dbReference type="Pfam" id="PF07714">
    <property type="entry name" value="PK_Tyr_Ser-Thr"/>
    <property type="match status" value="1"/>
</dbReference>
<evidence type="ECO:0000256" key="9">
    <source>
        <dbReference type="ARBA" id="ARBA00022741"/>
    </source>
</evidence>
<evidence type="ECO:0000256" key="13">
    <source>
        <dbReference type="ARBA" id="ARBA00023136"/>
    </source>
</evidence>
<proteinExistence type="inferred from homology"/>
<name>V7B227_PHAVU</name>
<evidence type="ECO:0000256" key="8">
    <source>
        <dbReference type="ARBA" id="ARBA00022737"/>
    </source>
</evidence>
<evidence type="ECO:0000256" key="12">
    <source>
        <dbReference type="ARBA" id="ARBA00022989"/>
    </source>
</evidence>
<comment type="subcellular location">
    <subcellularLocation>
        <location evidence="1">Membrane</location>
        <topology evidence="1">Single-pass membrane protein</topology>
    </subcellularLocation>
</comment>
<dbReference type="Pfam" id="PF00560">
    <property type="entry name" value="LRR_1"/>
    <property type="match status" value="1"/>
</dbReference>
<protein>
    <recommendedName>
        <fullName evidence="3">non-specific serine/threonine protein kinase</fullName>
        <ecNumber evidence="3">2.7.11.1</ecNumber>
    </recommendedName>
</protein>
<dbReference type="Proteomes" id="UP000000226">
    <property type="component" value="Chromosome 8"/>
</dbReference>
<dbReference type="SMART" id="SM00369">
    <property type="entry name" value="LRR_TYP"/>
    <property type="match status" value="3"/>
</dbReference>
<evidence type="ECO:0000256" key="15">
    <source>
        <dbReference type="ARBA" id="ARBA00047899"/>
    </source>
</evidence>
<dbReference type="InterPro" id="IPR008266">
    <property type="entry name" value="Tyr_kinase_AS"/>
</dbReference>
<dbReference type="PROSITE" id="PS00107">
    <property type="entry name" value="PROTEIN_KINASE_ATP"/>
    <property type="match status" value="1"/>
</dbReference>
<keyword evidence="13 18" id="KW-0472">Membrane</keyword>
<evidence type="ECO:0000256" key="16">
    <source>
        <dbReference type="ARBA" id="ARBA00048679"/>
    </source>
</evidence>
<comment type="similarity">
    <text evidence="2">Belongs to the RLP family.</text>
</comment>
<gene>
    <name evidence="21" type="ORF">PHAVU_008G044700g</name>
</gene>
<feature type="binding site" evidence="17">
    <location>
        <position position="461"/>
    </location>
    <ligand>
        <name>ATP</name>
        <dbReference type="ChEBI" id="CHEBI:30616"/>
    </ligand>
</feature>
<feature type="signal peptide" evidence="19">
    <location>
        <begin position="1"/>
        <end position="34"/>
    </location>
</feature>
<dbReference type="PANTHER" id="PTHR48005">
    <property type="entry name" value="LEUCINE RICH REPEAT KINASE 2"/>
    <property type="match status" value="1"/>
</dbReference>
<dbReference type="InterPro" id="IPR017441">
    <property type="entry name" value="Protein_kinase_ATP_BS"/>
</dbReference>
<dbReference type="Gene3D" id="3.80.10.10">
    <property type="entry name" value="Ribonuclease Inhibitor"/>
    <property type="match status" value="3"/>
</dbReference>
<dbReference type="PANTHER" id="PTHR48005:SF16">
    <property type="entry name" value="MDIS1-INTERACTING RECEPTOR LIKE KINASE 2-LIKE ISOFORM X1"/>
    <property type="match status" value="1"/>
</dbReference>
<evidence type="ECO:0000259" key="20">
    <source>
        <dbReference type="PROSITE" id="PS50011"/>
    </source>
</evidence>
<dbReference type="InterPro" id="IPR055414">
    <property type="entry name" value="LRR_R13L4/SHOC2-like"/>
</dbReference>
<evidence type="ECO:0000256" key="7">
    <source>
        <dbReference type="ARBA" id="ARBA00022692"/>
    </source>
</evidence>
<comment type="catalytic activity">
    <reaction evidence="15">
        <text>L-threonyl-[protein] + ATP = O-phospho-L-threonyl-[protein] + ADP + H(+)</text>
        <dbReference type="Rhea" id="RHEA:46608"/>
        <dbReference type="Rhea" id="RHEA-COMP:11060"/>
        <dbReference type="Rhea" id="RHEA-COMP:11605"/>
        <dbReference type="ChEBI" id="CHEBI:15378"/>
        <dbReference type="ChEBI" id="CHEBI:30013"/>
        <dbReference type="ChEBI" id="CHEBI:30616"/>
        <dbReference type="ChEBI" id="CHEBI:61977"/>
        <dbReference type="ChEBI" id="CHEBI:456216"/>
        <dbReference type="EC" id="2.7.11.1"/>
    </reaction>
</comment>
<evidence type="ECO:0000256" key="19">
    <source>
        <dbReference type="SAM" id="SignalP"/>
    </source>
</evidence>
<keyword evidence="11 17" id="KW-0067">ATP-binding</keyword>
<dbReference type="Gramene" id="ESW11610">
    <property type="protein sequence ID" value="ESW11610"/>
    <property type="gene ID" value="PHAVU_008G044700g"/>
</dbReference>
<dbReference type="eggNOG" id="ENOG502QVKB">
    <property type="taxonomic scope" value="Eukaryota"/>
</dbReference>
<dbReference type="PROSITE" id="PS50011">
    <property type="entry name" value="PROTEIN_KINASE_DOM"/>
    <property type="match status" value="1"/>
</dbReference>
<keyword evidence="14" id="KW-0325">Glycoprotein</keyword>
<dbReference type="EC" id="2.7.11.1" evidence="3"/>
<dbReference type="SUPFAM" id="SSF52058">
    <property type="entry name" value="L domain-like"/>
    <property type="match status" value="1"/>
</dbReference>
<dbReference type="InterPro" id="IPR001245">
    <property type="entry name" value="Ser-Thr/Tyr_kinase_cat_dom"/>
</dbReference>
<dbReference type="Gene3D" id="3.30.200.20">
    <property type="entry name" value="Phosphorylase Kinase, domain 1"/>
    <property type="match status" value="2"/>
</dbReference>
<dbReference type="GO" id="GO:0005524">
    <property type="term" value="F:ATP binding"/>
    <property type="evidence" value="ECO:0007669"/>
    <property type="project" value="UniProtKB-UniRule"/>
</dbReference>
<dbReference type="InterPro" id="IPR001611">
    <property type="entry name" value="Leu-rich_rpt"/>
</dbReference>
<keyword evidence="4" id="KW-0723">Serine/threonine-protein kinase</keyword>
<dbReference type="OMA" id="IKETACA"/>
<feature type="domain" description="Protein kinase" evidence="20">
    <location>
        <begin position="432"/>
        <end position="676"/>
    </location>
</feature>
<evidence type="ECO:0000256" key="11">
    <source>
        <dbReference type="ARBA" id="ARBA00022840"/>
    </source>
</evidence>
<dbReference type="EMBL" id="CM002295">
    <property type="protein sequence ID" value="ESW11610.1"/>
    <property type="molecule type" value="Genomic_DNA"/>
</dbReference>
<dbReference type="SUPFAM" id="SSF56112">
    <property type="entry name" value="Protein kinase-like (PK-like)"/>
    <property type="match status" value="1"/>
</dbReference>
<dbReference type="OrthoDB" id="676979at2759"/>
<evidence type="ECO:0000256" key="10">
    <source>
        <dbReference type="ARBA" id="ARBA00022777"/>
    </source>
</evidence>
<evidence type="ECO:0000256" key="6">
    <source>
        <dbReference type="ARBA" id="ARBA00022679"/>
    </source>
</evidence>
<keyword evidence="9 17" id="KW-0547">Nucleotide-binding</keyword>
<sequence length="705" mass="79301">MTMMQFLDSNFHGMFFILIYVLLFLSSVLELGSASTPSQLQLEANAIINSGWWNLSSSDSHHICSLNHGIHCNVVGSVIGIKYQCSEGRIQLATLNLSVFKNLESFEVTHCSLHGTIPPEIGNLLKLTHLDFCYNSLSGNLSKLTIFDLSYNSLEGKIPPTIGNLSKLFHLDLSHNSFHGEIPPTIGNLSNLTYLHLSFNTLQGEIPPTIGNLTQLWSLVISNNYIEGFIPFELSFLRNLVFVNLSYNKINGTLFLSLSNLRNLKNLDISHNLLTGPLKPFSVQDFPSLESLNLSYNNLIGLPLLLNAYKVDLSFNNLKGPIPDGLNPYVLKGNKGVCSDILHVQTEYQFQPCLVRHKKLTQSQNRLIIILSVTIFLIMIFSKLLFLRHNRTVVKNKDARLTKISKNGDLFCIWNYDGSIAYEDIITATEDFDLKYCIGTGAYGCVYRAQLPSGKIVAVKKLHGFDATHRHIVKLHGFCLHKRIMFLIYEYMEKGSLFSVLYDDMEAMEFDWKRRVNTMKGIAHALSYLHHDCVPPIVHRDISACNVLLNSNWEPTVSDFGISRFLNLDSSNRTIVAGTIGYIAPELAYTMVVNEKCDVYSFGVVALETLMGKHPKDILSSLQSTSTICEILDQRLPHPTVSVLQDIVVVAIVAFACLNPNPCSRPTMKCISQCFLTRLTPFNIPLHHISLQQLRSRELTHYLKL</sequence>
<dbReference type="InterPro" id="IPR003591">
    <property type="entry name" value="Leu-rich_rpt_typical-subtyp"/>
</dbReference>
<evidence type="ECO:0000256" key="3">
    <source>
        <dbReference type="ARBA" id="ARBA00012513"/>
    </source>
</evidence>
<dbReference type="AlphaFoldDB" id="V7B227"/>
<keyword evidence="6" id="KW-0808">Transferase</keyword>
<keyword evidence="22" id="KW-1185">Reference proteome</keyword>
<feature type="chain" id="PRO_5004753996" description="non-specific serine/threonine protein kinase" evidence="19">
    <location>
        <begin position="35"/>
        <end position="705"/>
    </location>
</feature>
<evidence type="ECO:0000313" key="22">
    <source>
        <dbReference type="Proteomes" id="UP000000226"/>
    </source>
</evidence>
<feature type="transmembrane region" description="Helical" evidence="18">
    <location>
        <begin position="367"/>
        <end position="387"/>
    </location>
</feature>